<organism evidence="2 3">
    <name type="scientific">Streptomyces murinus</name>
    <dbReference type="NCBI Taxonomy" id="33900"/>
    <lineage>
        <taxon>Bacteria</taxon>
        <taxon>Bacillati</taxon>
        <taxon>Actinomycetota</taxon>
        <taxon>Actinomycetes</taxon>
        <taxon>Kitasatosporales</taxon>
        <taxon>Streptomycetaceae</taxon>
        <taxon>Streptomyces</taxon>
    </lineage>
</organism>
<gene>
    <name evidence="2" type="ORF">HDA42_004267</name>
</gene>
<feature type="region of interest" description="Disordered" evidence="1">
    <location>
        <begin position="1"/>
        <end position="29"/>
    </location>
</feature>
<evidence type="ECO:0000313" key="2">
    <source>
        <dbReference type="EMBL" id="MBA9055089.1"/>
    </source>
</evidence>
<dbReference type="AlphaFoldDB" id="A0A7W3NQV8"/>
<sequence>MTGTVSTTSTVPLPRRPVEPGAPGARGRGSARLCEVRRWYEDELGWPTVPGPPPGLPTGLRFDVLDVPAEAGARALRHLAPGSPVALRGDRMRLLVAAGGAEEVPGLLDWLEWGAVALDLRVLGAGGVMEAPLPPGGPLPPSGSLKGAAVWLRPPGPGHEADASLPVMPGMGREGSAPDLVRLVDTVALWCHRVRLRRECGGVPVSP</sequence>
<feature type="compositionally biased region" description="Low complexity" evidence="1">
    <location>
        <begin position="19"/>
        <end position="29"/>
    </location>
</feature>
<feature type="compositionally biased region" description="Polar residues" evidence="1">
    <location>
        <begin position="1"/>
        <end position="11"/>
    </location>
</feature>
<dbReference type="RefSeq" id="WP_182776335.1">
    <property type="nucleotide sequence ID" value="NZ_BAAAHW010000032.1"/>
</dbReference>
<protein>
    <recommendedName>
        <fullName evidence="4">Proline-rich protein</fullName>
    </recommendedName>
</protein>
<dbReference type="InterPro" id="IPR047919">
    <property type="entry name" value="SCO3374-like"/>
</dbReference>
<dbReference type="Proteomes" id="UP000577386">
    <property type="component" value="Unassembled WGS sequence"/>
</dbReference>
<dbReference type="NCBIfam" id="NF040464">
    <property type="entry name" value="SCO3374_fam"/>
    <property type="match status" value="1"/>
</dbReference>
<reference evidence="2 3" key="1">
    <citation type="submission" date="2020-08" db="EMBL/GenBank/DDBJ databases">
        <title>Sequencing the genomes of 1000 actinobacteria strains.</title>
        <authorList>
            <person name="Klenk H.-P."/>
        </authorList>
    </citation>
    <scope>NUCLEOTIDE SEQUENCE [LARGE SCALE GENOMIC DNA]</scope>
    <source>
        <strain evidence="2 3">DSM 41827</strain>
    </source>
</reference>
<comment type="caution">
    <text evidence="2">The sequence shown here is derived from an EMBL/GenBank/DDBJ whole genome shotgun (WGS) entry which is preliminary data.</text>
</comment>
<proteinExistence type="predicted"/>
<dbReference type="GeneID" id="93975550"/>
<keyword evidence="3" id="KW-1185">Reference proteome</keyword>
<evidence type="ECO:0000256" key="1">
    <source>
        <dbReference type="SAM" id="MobiDB-lite"/>
    </source>
</evidence>
<accession>A0A7W3NQV8</accession>
<dbReference type="EMBL" id="JACJIJ010000002">
    <property type="protein sequence ID" value="MBA9055089.1"/>
    <property type="molecule type" value="Genomic_DNA"/>
</dbReference>
<name>A0A7W3NQV8_STRMR</name>
<evidence type="ECO:0008006" key="4">
    <source>
        <dbReference type="Google" id="ProtNLM"/>
    </source>
</evidence>
<evidence type="ECO:0000313" key="3">
    <source>
        <dbReference type="Proteomes" id="UP000577386"/>
    </source>
</evidence>